<accession>X5MNF1</accession>
<name>X5MNF1_9HYPH</name>
<evidence type="ECO:0000313" key="3">
    <source>
        <dbReference type="Proteomes" id="UP000032160"/>
    </source>
</evidence>
<protein>
    <submittedName>
        <fullName evidence="2">Uncharacterized protein</fullName>
    </submittedName>
</protein>
<organism evidence="2 3">
    <name type="scientific">Candidatus Phaeomarinibacter ectocarpi</name>
    <dbReference type="NCBI Taxonomy" id="1458461"/>
    <lineage>
        <taxon>Bacteria</taxon>
        <taxon>Pseudomonadati</taxon>
        <taxon>Pseudomonadota</taxon>
        <taxon>Alphaproteobacteria</taxon>
        <taxon>Hyphomicrobiales</taxon>
        <taxon>Parvibaculaceae</taxon>
        <taxon>Candidatus Phaeomarinibacter</taxon>
    </lineage>
</organism>
<evidence type="ECO:0000256" key="1">
    <source>
        <dbReference type="SAM" id="MobiDB-lite"/>
    </source>
</evidence>
<dbReference type="Proteomes" id="UP000032160">
    <property type="component" value="Chromosome I"/>
</dbReference>
<dbReference type="EMBL" id="HG966617">
    <property type="protein sequence ID" value="CDO60076.1"/>
    <property type="molecule type" value="Genomic_DNA"/>
</dbReference>
<feature type="compositionally biased region" description="Polar residues" evidence="1">
    <location>
        <begin position="1"/>
        <end position="10"/>
    </location>
</feature>
<keyword evidence="3" id="KW-1185">Reference proteome</keyword>
<dbReference type="AlphaFoldDB" id="X5MNF1"/>
<sequence>MSSNCESVADSTRCFAPGNRNSRKLSPPVAQQYGAAYFDGA</sequence>
<proteinExistence type="predicted"/>
<evidence type="ECO:0000313" key="2">
    <source>
        <dbReference type="EMBL" id="CDO60076.1"/>
    </source>
</evidence>
<dbReference type="KEGG" id="pect:BN1012_Phect1863"/>
<gene>
    <name evidence="2" type="ORF">BN1012_Phect1863</name>
</gene>
<dbReference type="HOGENOM" id="CLU_3267325_0_0_5"/>
<reference evidence="2 3" key="1">
    <citation type="journal article" date="2014" name="Front. Genet.">
        <title>Genome and metabolic network of "Candidatus Phaeomarinobacter ectocarpi" Ec32, a new candidate genus of Alphaproteobacteria frequently associated with brown algae.</title>
        <authorList>
            <person name="Dittami S.M."/>
            <person name="Barbeyron T."/>
            <person name="Boyen C."/>
            <person name="Cambefort J."/>
            <person name="Collet G."/>
            <person name="Delage L."/>
            <person name="Gobet A."/>
            <person name="Groisillier A."/>
            <person name="Leblanc C."/>
            <person name="Michel G."/>
            <person name="Scornet D."/>
            <person name="Siegel A."/>
            <person name="Tapia J.E."/>
            <person name="Tonon T."/>
        </authorList>
    </citation>
    <scope>NUCLEOTIDE SEQUENCE [LARGE SCALE GENOMIC DNA]</scope>
    <source>
        <strain evidence="2 3">Ec32</strain>
    </source>
</reference>
<feature type="region of interest" description="Disordered" evidence="1">
    <location>
        <begin position="1"/>
        <end position="27"/>
    </location>
</feature>
<dbReference type="STRING" id="1458461.BN1012_Phect1863"/>